<evidence type="ECO:0000256" key="5">
    <source>
        <dbReference type="ARBA" id="ARBA00022989"/>
    </source>
</evidence>
<accession>A0ABQ4PCN5</accession>
<dbReference type="EMBL" id="BPFB01000012">
    <property type="protein sequence ID" value="GIU45167.1"/>
    <property type="molecule type" value="Genomic_DNA"/>
</dbReference>
<dbReference type="Gene3D" id="1.20.1250.20">
    <property type="entry name" value="MFS general substrate transporter like domains"/>
    <property type="match status" value="1"/>
</dbReference>
<feature type="transmembrane region" description="Helical" evidence="7">
    <location>
        <begin position="348"/>
        <end position="371"/>
    </location>
</feature>
<feature type="transmembrane region" description="Helical" evidence="7">
    <location>
        <begin position="255"/>
        <end position="272"/>
    </location>
</feature>
<dbReference type="PANTHER" id="PTHR23517">
    <property type="entry name" value="RESISTANCE PROTEIN MDTM, PUTATIVE-RELATED-RELATED"/>
    <property type="match status" value="1"/>
</dbReference>
<keyword evidence="3" id="KW-1003">Cell membrane</keyword>
<feature type="transmembrane region" description="Helical" evidence="7">
    <location>
        <begin position="138"/>
        <end position="164"/>
    </location>
</feature>
<feature type="transmembrane region" description="Helical" evidence="7">
    <location>
        <begin position="38"/>
        <end position="56"/>
    </location>
</feature>
<sequence length="478" mass="51940">MNNKVTSKATEPAESTHSKTAFPRMFWVANGVELLERAAYYGVFVVITLYLSRILGFSDVEAAWLAGSFSAGLYFLPTFSGALADKIGFRGALLLAFGLLTIGYASLAIFPMLIETQGLVDYGKETVYHGLREADIRWAIIPILIVIMIGGSFIKAVITGTVALSTTTETRAKGFSIFYMMVNIGAFSGKTVVKPLRESMGDLGLINLNYFAASMTLLAFISILLFFKSTDNNRSGKSLGQIWQALTKVLSNGRLISLTIIISGFWMVQHQLYATMPKYVLRMAGEGSSPSWYANVNPLVVFLCVSLVTTLMAKRSALSSMTIGMFIMPVSALLMASGNMFAGTDTILGMHPIAAMMIIGIVFQGLAECFISPRFLEYFSLQAPKGEEGLYLGFSHLHSFISSLLGFGLSGYLLEAYCPDPRTFSDHAAWVEASSHAHYIWYVFAGIASVSAVSLIIYGAVIKRMDAKVTAEAELATA</sequence>
<dbReference type="InterPro" id="IPR036259">
    <property type="entry name" value="MFS_trans_sf"/>
</dbReference>
<feature type="transmembrane region" description="Helical" evidence="7">
    <location>
        <begin position="91"/>
        <end position="114"/>
    </location>
</feature>
<evidence type="ECO:0000256" key="2">
    <source>
        <dbReference type="ARBA" id="ARBA00022448"/>
    </source>
</evidence>
<dbReference type="PANTHER" id="PTHR23517:SF2">
    <property type="entry name" value="MULTIDRUG RESISTANCE PROTEIN MDTH"/>
    <property type="match status" value="1"/>
</dbReference>
<keyword evidence="2" id="KW-0813">Transport</keyword>
<feature type="transmembrane region" description="Helical" evidence="7">
    <location>
        <begin position="292"/>
        <end position="311"/>
    </location>
</feature>
<evidence type="ECO:0000256" key="4">
    <source>
        <dbReference type="ARBA" id="ARBA00022692"/>
    </source>
</evidence>
<comment type="caution">
    <text evidence="8">The sequence shown here is derived from an EMBL/GenBank/DDBJ whole genome shotgun (WGS) entry which is preliminary data.</text>
</comment>
<feature type="transmembrane region" description="Helical" evidence="7">
    <location>
        <begin position="323"/>
        <end position="342"/>
    </location>
</feature>
<dbReference type="RefSeq" id="WP_249038109.1">
    <property type="nucleotide sequence ID" value="NZ_BPFB01000012.1"/>
</dbReference>
<evidence type="ECO:0000256" key="7">
    <source>
        <dbReference type="SAM" id="Phobius"/>
    </source>
</evidence>
<keyword evidence="4 7" id="KW-0812">Transmembrane</keyword>
<keyword evidence="6 7" id="KW-0472">Membrane</keyword>
<dbReference type="PROSITE" id="PS01023">
    <property type="entry name" value="PTR2_2"/>
    <property type="match status" value="1"/>
</dbReference>
<dbReference type="SUPFAM" id="SSF103473">
    <property type="entry name" value="MFS general substrate transporter"/>
    <property type="match status" value="1"/>
</dbReference>
<feature type="transmembrane region" description="Helical" evidence="7">
    <location>
        <begin position="62"/>
        <end position="84"/>
    </location>
</feature>
<protein>
    <submittedName>
        <fullName evidence="8">MFS transporter</fullName>
    </submittedName>
</protein>
<dbReference type="InterPro" id="IPR018456">
    <property type="entry name" value="PTR2_symporter_CS"/>
</dbReference>
<feature type="transmembrane region" description="Helical" evidence="7">
    <location>
        <begin position="391"/>
        <end position="414"/>
    </location>
</feature>
<keyword evidence="5 7" id="KW-1133">Transmembrane helix</keyword>
<proteinExistence type="predicted"/>
<dbReference type="Pfam" id="PF07690">
    <property type="entry name" value="MFS_1"/>
    <property type="match status" value="1"/>
</dbReference>
<dbReference type="InterPro" id="IPR011701">
    <property type="entry name" value="MFS"/>
</dbReference>
<evidence type="ECO:0000313" key="9">
    <source>
        <dbReference type="Proteomes" id="UP000761574"/>
    </source>
</evidence>
<evidence type="ECO:0000256" key="6">
    <source>
        <dbReference type="ARBA" id="ARBA00023136"/>
    </source>
</evidence>
<dbReference type="Proteomes" id="UP000761574">
    <property type="component" value="Unassembled WGS sequence"/>
</dbReference>
<feature type="transmembrane region" description="Helical" evidence="7">
    <location>
        <begin position="439"/>
        <end position="461"/>
    </location>
</feature>
<evidence type="ECO:0000313" key="8">
    <source>
        <dbReference type="EMBL" id="GIU45167.1"/>
    </source>
</evidence>
<feature type="transmembrane region" description="Helical" evidence="7">
    <location>
        <begin position="176"/>
        <end position="193"/>
    </location>
</feature>
<evidence type="ECO:0000256" key="3">
    <source>
        <dbReference type="ARBA" id="ARBA00022475"/>
    </source>
</evidence>
<organism evidence="8 9">
    <name type="scientific">Shewanella algidipiscicola</name>
    <dbReference type="NCBI Taxonomy" id="614070"/>
    <lineage>
        <taxon>Bacteria</taxon>
        <taxon>Pseudomonadati</taxon>
        <taxon>Pseudomonadota</taxon>
        <taxon>Gammaproteobacteria</taxon>
        <taxon>Alteromonadales</taxon>
        <taxon>Shewanellaceae</taxon>
        <taxon>Shewanella</taxon>
    </lineage>
</organism>
<feature type="transmembrane region" description="Helical" evidence="7">
    <location>
        <begin position="205"/>
        <end position="227"/>
    </location>
</feature>
<gene>
    <name evidence="8" type="ORF">TUM4630_12570</name>
</gene>
<keyword evidence="9" id="KW-1185">Reference proteome</keyword>
<dbReference type="InterPro" id="IPR050171">
    <property type="entry name" value="MFS_Transporters"/>
</dbReference>
<reference evidence="8 9" key="1">
    <citation type="submission" date="2021-05" db="EMBL/GenBank/DDBJ databases">
        <title>Molecular characterization for Shewanella algae harboring chromosomal blaOXA-55-like strains isolated from clinical and environment sample.</title>
        <authorList>
            <person name="Ohama Y."/>
            <person name="Aoki K."/>
            <person name="Harada S."/>
            <person name="Moriya K."/>
            <person name="Ishii Y."/>
            <person name="Tateda K."/>
        </authorList>
    </citation>
    <scope>NUCLEOTIDE SEQUENCE [LARGE SCALE GENOMIC DNA]</scope>
    <source>
        <strain evidence="8 9">LMG 23746</strain>
    </source>
</reference>
<name>A0ABQ4PCN5_9GAMM</name>
<comment type="subcellular location">
    <subcellularLocation>
        <location evidence="1">Cell membrane</location>
        <topology evidence="1">Multi-pass membrane protein</topology>
    </subcellularLocation>
</comment>
<evidence type="ECO:0000256" key="1">
    <source>
        <dbReference type="ARBA" id="ARBA00004651"/>
    </source>
</evidence>